<dbReference type="OrthoDB" id="9815607at2"/>
<keyword evidence="8 12" id="KW-0812">Transmembrane</keyword>
<dbReference type="RefSeq" id="WP_089727218.1">
    <property type="nucleotide sequence ID" value="NZ_FNGI01000003.1"/>
</dbReference>
<evidence type="ECO:0000313" key="15">
    <source>
        <dbReference type="Proteomes" id="UP000198654"/>
    </source>
</evidence>
<reference evidence="14 15" key="1">
    <citation type="submission" date="2016-10" db="EMBL/GenBank/DDBJ databases">
        <authorList>
            <person name="de Groot N.N."/>
        </authorList>
    </citation>
    <scope>NUCLEOTIDE SEQUENCE [LARGE SCALE GENOMIC DNA]</scope>
    <source>
        <strain evidence="14 15">DSM 14789</strain>
    </source>
</reference>
<keyword evidence="15" id="KW-1185">Reference proteome</keyword>
<dbReference type="AlphaFoldDB" id="A0A1G9JN79"/>
<name>A0A1G9JN79_9GAMM</name>
<dbReference type="GO" id="GO:0005886">
    <property type="term" value="C:plasma membrane"/>
    <property type="evidence" value="ECO:0007669"/>
    <property type="project" value="UniProtKB-SubCell"/>
</dbReference>
<evidence type="ECO:0000256" key="3">
    <source>
        <dbReference type="ARBA" id="ARBA00008741"/>
    </source>
</evidence>
<evidence type="ECO:0000256" key="1">
    <source>
        <dbReference type="ARBA" id="ARBA00002442"/>
    </source>
</evidence>
<evidence type="ECO:0000256" key="2">
    <source>
        <dbReference type="ARBA" id="ARBA00004377"/>
    </source>
</evidence>
<feature type="transmembrane region" description="Helical" evidence="12">
    <location>
        <begin position="20"/>
        <end position="37"/>
    </location>
</feature>
<dbReference type="STRING" id="119000.SAMN05661010_01544"/>
<dbReference type="NCBIfam" id="TIGR03141">
    <property type="entry name" value="cytochro_ccmD"/>
    <property type="match status" value="1"/>
</dbReference>
<accession>A0A1G9JN79</accession>
<keyword evidence="9 12" id="KW-0201">Cytochrome c-type biogenesis</keyword>
<dbReference type="GO" id="GO:1903607">
    <property type="term" value="P:cytochrome c biosynthetic process"/>
    <property type="evidence" value="ECO:0007669"/>
    <property type="project" value="TreeGrafter"/>
</dbReference>
<dbReference type="Pfam" id="PF04995">
    <property type="entry name" value="CcmD"/>
    <property type="match status" value="1"/>
</dbReference>
<evidence type="ECO:0000256" key="5">
    <source>
        <dbReference type="ARBA" id="ARBA00022448"/>
    </source>
</evidence>
<dbReference type="InterPro" id="IPR007078">
    <property type="entry name" value="Haem_export_protD_CcmD"/>
</dbReference>
<dbReference type="GO" id="GO:0015886">
    <property type="term" value="P:heme transport"/>
    <property type="evidence" value="ECO:0007669"/>
    <property type="project" value="InterPro"/>
</dbReference>
<comment type="similarity">
    <text evidence="3 12">Belongs to the CcmD/CycX/HelD family.</text>
</comment>
<feature type="compositionally biased region" description="Basic and acidic residues" evidence="13">
    <location>
        <begin position="55"/>
        <end position="75"/>
    </location>
</feature>
<evidence type="ECO:0000256" key="10">
    <source>
        <dbReference type="ARBA" id="ARBA00022989"/>
    </source>
</evidence>
<keyword evidence="7 12" id="KW-0997">Cell inner membrane</keyword>
<dbReference type="GO" id="GO:0017004">
    <property type="term" value="P:cytochrome complex assembly"/>
    <property type="evidence" value="ECO:0007669"/>
    <property type="project" value="UniProtKB-KW"/>
</dbReference>
<dbReference type="PANTHER" id="PTHR37531:SF1">
    <property type="entry name" value="HEME EXPORTER PROTEIN D"/>
    <property type="match status" value="1"/>
</dbReference>
<organism evidence="14 15">
    <name type="scientific">Modicisalibacter muralis</name>
    <dbReference type="NCBI Taxonomy" id="119000"/>
    <lineage>
        <taxon>Bacteria</taxon>
        <taxon>Pseudomonadati</taxon>
        <taxon>Pseudomonadota</taxon>
        <taxon>Gammaproteobacteria</taxon>
        <taxon>Oceanospirillales</taxon>
        <taxon>Halomonadaceae</taxon>
        <taxon>Modicisalibacter</taxon>
    </lineage>
</organism>
<evidence type="ECO:0000256" key="6">
    <source>
        <dbReference type="ARBA" id="ARBA00022475"/>
    </source>
</evidence>
<protein>
    <recommendedName>
        <fullName evidence="4 12">Heme exporter protein D</fullName>
    </recommendedName>
</protein>
<evidence type="ECO:0000256" key="9">
    <source>
        <dbReference type="ARBA" id="ARBA00022748"/>
    </source>
</evidence>
<evidence type="ECO:0000256" key="7">
    <source>
        <dbReference type="ARBA" id="ARBA00022519"/>
    </source>
</evidence>
<gene>
    <name evidence="14" type="ORF">SAMN05661010_01544</name>
</gene>
<keyword evidence="5 12" id="KW-0813">Transport</keyword>
<evidence type="ECO:0000256" key="8">
    <source>
        <dbReference type="ARBA" id="ARBA00022692"/>
    </source>
</evidence>
<evidence type="ECO:0000256" key="12">
    <source>
        <dbReference type="RuleBase" id="RU363101"/>
    </source>
</evidence>
<evidence type="ECO:0000313" key="14">
    <source>
        <dbReference type="EMBL" id="SDL39010.1"/>
    </source>
</evidence>
<dbReference type="EMBL" id="FNGI01000003">
    <property type="protein sequence ID" value="SDL39010.1"/>
    <property type="molecule type" value="Genomic_DNA"/>
</dbReference>
<evidence type="ECO:0000256" key="13">
    <source>
        <dbReference type="SAM" id="MobiDB-lite"/>
    </source>
</evidence>
<keyword evidence="11 12" id="KW-0472">Membrane</keyword>
<dbReference type="PANTHER" id="PTHR37531">
    <property type="entry name" value="HEME EXPORTER PROTEIN D"/>
    <property type="match status" value="1"/>
</dbReference>
<dbReference type="Proteomes" id="UP000198654">
    <property type="component" value="Unassembled WGS sequence"/>
</dbReference>
<keyword evidence="10 12" id="KW-1133">Transmembrane helix</keyword>
<dbReference type="InterPro" id="IPR052075">
    <property type="entry name" value="Heme_exporter_D"/>
</dbReference>
<feature type="region of interest" description="Disordered" evidence="13">
    <location>
        <begin position="47"/>
        <end position="75"/>
    </location>
</feature>
<evidence type="ECO:0000256" key="11">
    <source>
        <dbReference type="ARBA" id="ARBA00023136"/>
    </source>
</evidence>
<keyword evidence="6 12" id="KW-1003">Cell membrane</keyword>
<proteinExistence type="inferred from homology"/>
<comment type="function">
    <text evidence="1 12">Required for the export of heme to the periplasm for the biogenesis of c-type cytochromes.</text>
</comment>
<sequence length="75" mass="8432">MAFDSLAALLAMGGHAPYVWPAWGVTAALLIGSAWHARAERRQRIRELKRRNRRERSAAKRDAPGDFSEREADDA</sequence>
<comment type="subcellular location">
    <subcellularLocation>
        <location evidence="2 12">Cell inner membrane</location>
        <topology evidence="2 12">Single-pass membrane protein</topology>
    </subcellularLocation>
</comment>
<evidence type="ECO:0000256" key="4">
    <source>
        <dbReference type="ARBA" id="ARBA00016461"/>
    </source>
</evidence>